<evidence type="ECO:0000313" key="4">
    <source>
        <dbReference type="Proteomes" id="UP000033203"/>
    </source>
</evidence>
<feature type="chain" id="PRO_5002233133" description="Lipoprotein" evidence="2">
    <location>
        <begin position="19"/>
        <end position="269"/>
    </location>
</feature>
<evidence type="ECO:0008006" key="5">
    <source>
        <dbReference type="Google" id="ProtNLM"/>
    </source>
</evidence>
<dbReference type="EMBL" id="JXTP01000088">
    <property type="protein sequence ID" value="KIU26100.1"/>
    <property type="molecule type" value="Genomic_DNA"/>
</dbReference>
<feature type="signal peptide" evidence="2">
    <location>
        <begin position="1"/>
        <end position="18"/>
    </location>
</feature>
<protein>
    <recommendedName>
        <fullName evidence="5">Lipoprotein</fullName>
    </recommendedName>
</protein>
<dbReference type="Proteomes" id="UP000033203">
    <property type="component" value="Unassembled WGS sequence"/>
</dbReference>
<feature type="region of interest" description="Disordered" evidence="1">
    <location>
        <begin position="246"/>
        <end position="269"/>
    </location>
</feature>
<evidence type="ECO:0000256" key="1">
    <source>
        <dbReference type="SAM" id="MobiDB-lite"/>
    </source>
</evidence>
<keyword evidence="2" id="KW-0732">Signal</keyword>
<comment type="caution">
    <text evidence="3">The sequence shown here is derived from an EMBL/GenBank/DDBJ whole genome shotgun (WGS) entry which is preliminary data.</text>
</comment>
<sequence>MRIWPCLLLLAIAQPAWAGRDEAPYYGPAKRWHGIGYKLGYEDRIAKDGSWQIETAVRGRDEAIDMALYRAAERARDEGYRYVMLLGGRSVTSYGISSATLYARPSHEAVAPVGCRSRKATTCYTADVAEVLRILGGPDGTQPGVAIVDHRDEYGREVFLSGYGTGAIAALAAGRPGGSTMKTIDGRLVIIESAPAVPRGVMPAAPVAPVAAVRVSPPPARPIEIVALSQVPAPQGSDRWTADENFHRTREANQPVRGRDARQGWTISD</sequence>
<dbReference type="AlphaFoldDB" id="A0A0D1M2E1"/>
<organism evidence="3 4">
    <name type="scientific">Sphingomonas melonis</name>
    <dbReference type="NCBI Taxonomy" id="152682"/>
    <lineage>
        <taxon>Bacteria</taxon>
        <taxon>Pseudomonadati</taxon>
        <taxon>Pseudomonadota</taxon>
        <taxon>Alphaproteobacteria</taxon>
        <taxon>Sphingomonadales</taxon>
        <taxon>Sphingomonadaceae</taxon>
        <taxon>Sphingomonas</taxon>
    </lineage>
</organism>
<proteinExistence type="predicted"/>
<evidence type="ECO:0000313" key="3">
    <source>
        <dbReference type="EMBL" id="KIU26100.1"/>
    </source>
</evidence>
<reference evidence="3 4" key="1">
    <citation type="submission" date="2015-01" db="EMBL/GenBank/DDBJ databases">
        <title>Genome of Sphingomonas taxi strain 30a.</title>
        <authorList>
            <person name="Eevers N."/>
            <person name="Van Hamme J."/>
            <person name="Bottos E."/>
            <person name="Weyens N."/>
            <person name="Vangronsveld J."/>
        </authorList>
    </citation>
    <scope>NUCLEOTIDE SEQUENCE [LARGE SCALE GENOMIC DNA]</scope>
    <source>
        <strain evidence="3 4">30a</strain>
    </source>
</reference>
<evidence type="ECO:0000256" key="2">
    <source>
        <dbReference type="SAM" id="SignalP"/>
    </source>
</evidence>
<gene>
    <name evidence="3" type="ORF">SR41_16185</name>
</gene>
<accession>A0A0D1M2E1</accession>
<name>A0A0D1M2E1_9SPHN</name>
<feature type="compositionally biased region" description="Basic and acidic residues" evidence="1">
    <location>
        <begin position="246"/>
        <end position="262"/>
    </location>
</feature>
<dbReference type="PATRIC" id="fig|1549858.7.peg.1558"/>